<organism evidence="1">
    <name type="scientific">viral metagenome</name>
    <dbReference type="NCBI Taxonomy" id="1070528"/>
    <lineage>
        <taxon>unclassified sequences</taxon>
        <taxon>metagenomes</taxon>
        <taxon>organismal metagenomes</taxon>
    </lineage>
</organism>
<evidence type="ECO:0000313" key="1">
    <source>
        <dbReference type="EMBL" id="QHT37775.1"/>
    </source>
</evidence>
<protein>
    <submittedName>
        <fullName evidence="1">Uncharacterized protein</fullName>
    </submittedName>
</protein>
<accession>A0A6C0FF98</accession>
<name>A0A6C0FF98_9ZZZZ</name>
<sequence>MIYIPKEIVYLIADYHDYDKYCKPSHKINYQHVLKDIIDMGKILKPIYPSIAYKCWNEKGWNEHENMVGLYNNNVEYIDWESII</sequence>
<reference evidence="1" key="1">
    <citation type="journal article" date="2020" name="Nature">
        <title>Giant virus diversity and host interactions through global metagenomics.</title>
        <authorList>
            <person name="Schulz F."/>
            <person name="Roux S."/>
            <person name="Paez-Espino D."/>
            <person name="Jungbluth S."/>
            <person name="Walsh D.A."/>
            <person name="Denef V.J."/>
            <person name="McMahon K.D."/>
            <person name="Konstantinidis K.T."/>
            <person name="Eloe-Fadrosh E.A."/>
            <person name="Kyrpides N.C."/>
            <person name="Woyke T."/>
        </authorList>
    </citation>
    <scope>NUCLEOTIDE SEQUENCE</scope>
    <source>
        <strain evidence="1">GVMAG-S-ERX556049-19</strain>
    </source>
</reference>
<dbReference type="EMBL" id="MN738820">
    <property type="protein sequence ID" value="QHT37775.1"/>
    <property type="molecule type" value="Genomic_DNA"/>
</dbReference>
<proteinExistence type="predicted"/>
<dbReference type="AlphaFoldDB" id="A0A6C0FF98"/>